<evidence type="ECO:0000313" key="2">
    <source>
        <dbReference type="Proteomes" id="UP001285441"/>
    </source>
</evidence>
<name>A0AAE0K4J5_9PEZI</name>
<gene>
    <name evidence="1" type="ORF">B0H63DRAFT_527699</name>
</gene>
<evidence type="ECO:0000313" key="1">
    <source>
        <dbReference type="EMBL" id="KAK3369936.1"/>
    </source>
</evidence>
<comment type="caution">
    <text evidence="1">The sequence shown here is derived from an EMBL/GenBank/DDBJ whole genome shotgun (WGS) entry which is preliminary data.</text>
</comment>
<dbReference type="Proteomes" id="UP001285441">
    <property type="component" value="Unassembled WGS sequence"/>
</dbReference>
<proteinExistence type="predicted"/>
<dbReference type="AlphaFoldDB" id="A0AAE0K4J5"/>
<organism evidence="1 2">
    <name type="scientific">Podospora didyma</name>
    <dbReference type="NCBI Taxonomy" id="330526"/>
    <lineage>
        <taxon>Eukaryota</taxon>
        <taxon>Fungi</taxon>
        <taxon>Dikarya</taxon>
        <taxon>Ascomycota</taxon>
        <taxon>Pezizomycotina</taxon>
        <taxon>Sordariomycetes</taxon>
        <taxon>Sordariomycetidae</taxon>
        <taxon>Sordariales</taxon>
        <taxon>Podosporaceae</taxon>
        <taxon>Podospora</taxon>
    </lineage>
</organism>
<reference evidence="1" key="2">
    <citation type="submission" date="2023-06" db="EMBL/GenBank/DDBJ databases">
        <authorList>
            <consortium name="Lawrence Berkeley National Laboratory"/>
            <person name="Haridas S."/>
            <person name="Hensen N."/>
            <person name="Bonometti L."/>
            <person name="Westerberg I."/>
            <person name="Brannstrom I.O."/>
            <person name="Guillou S."/>
            <person name="Cros-Aarteil S."/>
            <person name="Calhoun S."/>
            <person name="Kuo A."/>
            <person name="Mondo S."/>
            <person name="Pangilinan J."/>
            <person name="Riley R."/>
            <person name="LaButti K."/>
            <person name="Andreopoulos B."/>
            <person name="Lipzen A."/>
            <person name="Chen C."/>
            <person name="Yanf M."/>
            <person name="Daum C."/>
            <person name="Ng V."/>
            <person name="Clum A."/>
            <person name="Steindorff A."/>
            <person name="Ohm R."/>
            <person name="Martin F."/>
            <person name="Silar P."/>
            <person name="Natvig D."/>
            <person name="Lalanne C."/>
            <person name="Gautier V."/>
            <person name="Ament-velasquez S.L."/>
            <person name="Kruys A."/>
            <person name="Hutchinson M.I."/>
            <person name="Powell A.J."/>
            <person name="Barry K."/>
            <person name="Miller A.N."/>
            <person name="Grigoriev I.V."/>
            <person name="Debuchy R."/>
            <person name="Gladieux P."/>
            <person name="Thoren M.H."/>
            <person name="Johannesson H."/>
        </authorList>
    </citation>
    <scope>NUCLEOTIDE SEQUENCE</scope>
    <source>
        <strain evidence="1">CBS 232.78</strain>
    </source>
</reference>
<protein>
    <submittedName>
        <fullName evidence="1">Uncharacterized protein</fullName>
    </submittedName>
</protein>
<dbReference type="EMBL" id="JAULSW010000009">
    <property type="protein sequence ID" value="KAK3369936.1"/>
    <property type="molecule type" value="Genomic_DNA"/>
</dbReference>
<reference evidence="1" key="1">
    <citation type="journal article" date="2023" name="Mol. Phylogenet. Evol.">
        <title>Genome-scale phylogeny and comparative genomics of the fungal order Sordariales.</title>
        <authorList>
            <person name="Hensen N."/>
            <person name="Bonometti L."/>
            <person name="Westerberg I."/>
            <person name="Brannstrom I.O."/>
            <person name="Guillou S."/>
            <person name="Cros-Aarteil S."/>
            <person name="Calhoun S."/>
            <person name="Haridas S."/>
            <person name="Kuo A."/>
            <person name="Mondo S."/>
            <person name="Pangilinan J."/>
            <person name="Riley R."/>
            <person name="LaButti K."/>
            <person name="Andreopoulos B."/>
            <person name="Lipzen A."/>
            <person name="Chen C."/>
            <person name="Yan M."/>
            <person name="Daum C."/>
            <person name="Ng V."/>
            <person name="Clum A."/>
            <person name="Steindorff A."/>
            <person name="Ohm R.A."/>
            <person name="Martin F."/>
            <person name="Silar P."/>
            <person name="Natvig D.O."/>
            <person name="Lalanne C."/>
            <person name="Gautier V."/>
            <person name="Ament-Velasquez S.L."/>
            <person name="Kruys A."/>
            <person name="Hutchinson M.I."/>
            <person name="Powell A.J."/>
            <person name="Barry K."/>
            <person name="Miller A.N."/>
            <person name="Grigoriev I.V."/>
            <person name="Debuchy R."/>
            <person name="Gladieux P."/>
            <person name="Hiltunen Thoren M."/>
            <person name="Johannesson H."/>
        </authorList>
    </citation>
    <scope>NUCLEOTIDE SEQUENCE</scope>
    <source>
        <strain evidence="1">CBS 232.78</strain>
    </source>
</reference>
<sequence>MPPLICAAIKHDHCVFNLEDEGGKVKTISGVTWKVPAGVGVTSDASDASMASEVFKSGIEAAAEFSAKASISAELSSISGSASLSYATTTSFNSERFYQCLANAVEAPSQT</sequence>
<accession>A0AAE0K4J5</accession>
<keyword evidence="2" id="KW-1185">Reference proteome</keyword>